<organism evidence="2 3">
    <name type="scientific">Funneliformis geosporum</name>
    <dbReference type="NCBI Taxonomy" id="1117311"/>
    <lineage>
        <taxon>Eukaryota</taxon>
        <taxon>Fungi</taxon>
        <taxon>Fungi incertae sedis</taxon>
        <taxon>Mucoromycota</taxon>
        <taxon>Glomeromycotina</taxon>
        <taxon>Glomeromycetes</taxon>
        <taxon>Glomerales</taxon>
        <taxon>Glomeraceae</taxon>
        <taxon>Funneliformis</taxon>
    </lineage>
</organism>
<sequence length="142" mass="16058">ICNLISFMVTIFTKTLLHGIVFCFMNFLLMASYAMFVYNSCVHLPNIDGSSLTMELFQRSRQHKKYSDQKNVQKISMSSCINPCKLHNGISMGILIVSYCPIHTIRMMGKDFCDDPFKLYNSSESQIVSATGALAFFITLAQ</sequence>
<comment type="caution">
    <text evidence="2">The sequence shown here is derived from an EMBL/GenBank/DDBJ whole genome shotgun (WGS) entry which is preliminary data.</text>
</comment>
<protein>
    <submittedName>
        <fullName evidence="2">16109_t:CDS:1</fullName>
    </submittedName>
</protein>
<evidence type="ECO:0000256" key="1">
    <source>
        <dbReference type="SAM" id="Phobius"/>
    </source>
</evidence>
<evidence type="ECO:0000313" key="3">
    <source>
        <dbReference type="Proteomes" id="UP001153678"/>
    </source>
</evidence>
<dbReference type="EMBL" id="CAMKVN010019161">
    <property type="protein sequence ID" value="CAI2198647.1"/>
    <property type="molecule type" value="Genomic_DNA"/>
</dbReference>
<dbReference type="Proteomes" id="UP001153678">
    <property type="component" value="Unassembled WGS sequence"/>
</dbReference>
<accession>A0A9W4TBA9</accession>
<feature type="non-terminal residue" evidence="2">
    <location>
        <position position="1"/>
    </location>
</feature>
<keyword evidence="1" id="KW-0812">Transmembrane</keyword>
<reference evidence="2" key="1">
    <citation type="submission" date="2022-08" db="EMBL/GenBank/DDBJ databases">
        <authorList>
            <person name="Kallberg Y."/>
            <person name="Tangrot J."/>
            <person name="Rosling A."/>
        </authorList>
    </citation>
    <scope>NUCLEOTIDE SEQUENCE</scope>
    <source>
        <strain evidence="2">Wild A</strain>
    </source>
</reference>
<keyword evidence="1" id="KW-1133">Transmembrane helix</keyword>
<evidence type="ECO:0000313" key="2">
    <source>
        <dbReference type="EMBL" id="CAI2198647.1"/>
    </source>
</evidence>
<feature type="non-terminal residue" evidence="2">
    <location>
        <position position="142"/>
    </location>
</feature>
<name>A0A9W4TBA9_9GLOM</name>
<gene>
    <name evidence="2" type="ORF">FWILDA_LOCUS18677</name>
</gene>
<dbReference type="AlphaFoldDB" id="A0A9W4TBA9"/>
<proteinExistence type="predicted"/>
<feature type="transmembrane region" description="Helical" evidence="1">
    <location>
        <begin position="16"/>
        <end position="38"/>
    </location>
</feature>
<keyword evidence="3" id="KW-1185">Reference proteome</keyword>
<keyword evidence="1" id="KW-0472">Membrane</keyword>